<dbReference type="HOGENOM" id="CLU_1981315_0_0_1"/>
<gene>
    <name evidence="1" type="ORF">BofuT4_P037580.1</name>
</gene>
<organism evidence="1 2">
    <name type="scientific">Botryotinia fuckeliana (strain T4)</name>
    <name type="common">Noble rot fungus</name>
    <name type="synonym">Botrytis cinerea</name>
    <dbReference type="NCBI Taxonomy" id="999810"/>
    <lineage>
        <taxon>Eukaryota</taxon>
        <taxon>Fungi</taxon>
        <taxon>Dikarya</taxon>
        <taxon>Ascomycota</taxon>
        <taxon>Pezizomycotina</taxon>
        <taxon>Leotiomycetes</taxon>
        <taxon>Helotiales</taxon>
        <taxon>Sclerotiniaceae</taxon>
        <taxon>Botrytis</taxon>
    </lineage>
</organism>
<proteinExistence type="predicted"/>
<dbReference type="Proteomes" id="UP000008177">
    <property type="component" value="Unplaced contigs"/>
</dbReference>
<evidence type="ECO:0000313" key="1">
    <source>
        <dbReference type="EMBL" id="CCD47778.1"/>
    </source>
</evidence>
<dbReference type="OrthoDB" id="3534541at2759"/>
<accession>G2Y538</accession>
<dbReference type="AlphaFoldDB" id="G2Y538"/>
<dbReference type="InParanoid" id="G2Y538"/>
<reference evidence="2" key="1">
    <citation type="journal article" date="2011" name="PLoS Genet.">
        <title>Genomic analysis of the necrotrophic fungal pathogens Sclerotinia sclerotiorum and Botrytis cinerea.</title>
        <authorList>
            <person name="Amselem J."/>
            <person name="Cuomo C.A."/>
            <person name="van Kan J.A."/>
            <person name="Viaud M."/>
            <person name="Benito E.P."/>
            <person name="Couloux A."/>
            <person name="Coutinho P.M."/>
            <person name="de Vries R.P."/>
            <person name="Dyer P.S."/>
            <person name="Fillinger S."/>
            <person name="Fournier E."/>
            <person name="Gout L."/>
            <person name="Hahn M."/>
            <person name="Kohn L."/>
            <person name="Lapalu N."/>
            <person name="Plummer K.M."/>
            <person name="Pradier J.M."/>
            <person name="Quevillon E."/>
            <person name="Sharon A."/>
            <person name="Simon A."/>
            <person name="ten Have A."/>
            <person name="Tudzynski B."/>
            <person name="Tudzynski P."/>
            <person name="Wincker P."/>
            <person name="Andrew M."/>
            <person name="Anthouard V."/>
            <person name="Beever R.E."/>
            <person name="Beffa R."/>
            <person name="Benoit I."/>
            <person name="Bouzid O."/>
            <person name="Brault B."/>
            <person name="Chen Z."/>
            <person name="Choquer M."/>
            <person name="Collemare J."/>
            <person name="Cotton P."/>
            <person name="Danchin E.G."/>
            <person name="Da Silva C."/>
            <person name="Gautier A."/>
            <person name="Giraud C."/>
            <person name="Giraud T."/>
            <person name="Gonzalez C."/>
            <person name="Grossetete S."/>
            <person name="Guldener U."/>
            <person name="Henrissat B."/>
            <person name="Howlett B.J."/>
            <person name="Kodira C."/>
            <person name="Kretschmer M."/>
            <person name="Lappartient A."/>
            <person name="Leroch M."/>
            <person name="Levis C."/>
            <person name="Mauceli E."/>
            <person name="Neuveglise C."/>
            <person name="Oeser B."/>
            <person name="Pearson M."/>
            <person name="Poulain J."/>
            <person name="Poussereau N."/>
            <person name="Quesneville H."/>
            <person name="Rascle C."/>
            <person name="Schumacher J."/>
            <person name="Segurens B."/>
            <person name="Sexton A."/>
            <person name="Silva E."/>
            <person name="Sirven C."/>
            <person name="Soanes D.M."/>
            <person name="Talbot N.J."/>
            <person name="Templeton M."/>
            <person name="Yandava C."/>
            <person name="Yarden O."/>
            <person name="Zeng Q."/>
            <person name="Rollins J.A."/>
            <person name="Lebrun M.H."/>
            <person name="Dickman M."/>
        </authorList>
    </citation>
    <scope>NUCLEOTIDE SEQUENCE [LARGE SCALE GENOMIC DNA]</scope>
    <source>
        <strain evidence="2">T4</strain>
    </source>
</reference>
<dbReference type="EMBL" id="FQ790287">
    <property type="protein sequence ID" value="CCD47778.1"/>
    <property type="molecule type" value="Genomic_DNA"/>
</dbReference>
<sequence>MPVRGGKSYVESLSDGGSDYRQYSWDISEIFVSWYFLLLKKTGCRAIKALRLAMLKLLSCRKATNPDLETPEQSKEYLTFIKFEEVVMNENEREARPPQKRSLSQEYLSRKHFIELAVDEIEHSQK</sequence>
<name>G2Y538_BOTF4</name>
<protein>
    <submittedName>
        <fullName evidence="1">Uncharacterized protein</fullName>
    </submittedName>
</protein>
<evidence type="ECO:0000313" key="2">
    <source>
        <dbReference type="Proteomes" id="UP000008177"/>
    </source>
</evidence>